<evidence type="ECO:0000313" key="3">
    <source>
        <dbReference type="Proteomes" id="UP000245926"/>
    </source>
</evidence>
<reference evidence="3" key="1">
    <citation type="submission" date="2018-05" db="EMBL/GenBank/DDBJ databases">
        <title>Complete Genome Sequence of Methylobacterium sp. 17SD2-17.</title>
        <authorList>
            <person name="Srinivasan S."/>
        </authorList>
    </citation>
    <scope>NUCLEOTIDE SEQUENCE [LARGE SCALE GENOMIC DNA]</scope>
    <source>
        <strain evidence="3">17SD2-17</strain>
    </source>
</reference>
<evidence type="ECO:0000256" key="1">
    <source>
        <dbReference type="SAM" id="Phobius"/>
    </source>
</evidence>
<sequence>MPFDPVALAVAASFTAGCVSIHALRRHADAVTLVLGLLAYGLATALGSLLAGHHGLVVLPDPVHTWGLVAAANI</sequence>
<keyword evidence="3" id="KW-1185">Reference proteome</keyword>
<name>A0A2U8W9G6_9HYPH</name>
<keyword evidence="1" id="KW-0812">Transmembrane</keyword>
<dbReference type="Proteomes" id="UP000245926">
    <property type="component" value="Chromosome"/>
</dbReference>
<proteinExistence type="predicted"/>
<dbReference type="AlphaFoldDB" id="A0A2U8W9G6"/>
<dbReference type="KEGG" id="mets:DK389_22610"/>
<keyword evidence="1" id="KW-1133">Transmembrane helix</keyword>
<dbReference type="RefSeq" id="WP_109892972.1">
    <property type="nucleotide sequence ID" value="NZ_CP029550.1"/>
</dbReference>
<feature type="transmembrane region" description="Helical" evidence="1">
    <location>
        <begin position="31"/>
        <end position="51"/>
    </location>
</feature>
<keyword evidence="1" id="KW-0472">Membrane</keyword>
<evidence type="ECO:0000313" key="2">
    <source>
        <dbReference type="EMBL" id="AWN42785.1"/>
    </source>
</evidence>
<organism evidence="2 3">
    <name type="scientific">Methylobacterium durans</name>
    <dbReference type="NCBI Taxonomy" id="2202825"/>
    <lineage>
        <taxon>Bacteria</taxon>
        <taxon>Pseudomonadati</taxon>
        <taxon>Pseudomonadota</taxon>
        <taxon>Alphaproteobacteria</taxon>
        <taxon>Hyphomicrobiales</taxon>
        <taxon>Methylobacteriaceae</taxon>
        <taxon>Methylobacterium</taxon>
    </lineage>
</organism>
<protein>
    <submittedName>
        <fullName evidence="2">Uncharacterized protein</fullName>
    </submittedName>
</protein>
<dbReference type="EMBL" id="CP029550">
    <property type="protein sequence ID" value="AWN42785.1"/>
    <property type="molecule type" value="Genomic_DNA"/>
</dbReference>
<feature type="transmembrane region" description="Helical" evidence="1">
    <location>
        <begin position="6"/>
        <end position="24"/>
    </location>
</feature>
<gene>
    <name evidence="2" type="ORF">DK389_22610</name>
</gene>
<accession>A0A2U8W9G6</accession>